<dbReference type="RefSeq" id="WP_166289419.1">
    <property type="nucleotide sequence ID" value="NZ_CP049863.1"/>
</dbReference>
<dbReference type="InterPro" id="IPR000792">
    <property type="entry name" value="Tscrpt_reg_LuxR_C"/>
</dbReference>
<evidence type="ECO:0000313" key="5">
    <source>
        <dbReference type="EMBL" id="QIK62522.1"/>
    </source>
</evidence>
<evidence type="ECO:0000313" key="6">
    <source>
        <dbReference type="Proteomes" id="UP000502677"/>
    </source>
</evidence>
<evidence type="ECO:0000256" key="2">
    <source>
        <dbReference type="ARBA" id="ARBA00023125"/>
    </source>
</evidence>
<dbReference type="PRINTS" id="PR00038">
    <property type="entry name" value="HTHLUXR"/>
</dbReference>
<dbReference type="InterPro" id="IPR016032">
    <property type="entry name" value="Sig_transdc_resp-reg_C-effctor"/>
</dbReference>
<dbReference type="GO" id="GO:0016887">
    <property type="term" value="F:ATP hydrolysis activity"/>
    <property type="evidence" value="ECO:0007669"/>
    <property type="project" value="InterPro"/>
</dbReference>
<keyword evidence="1" id="KW-0805">Transcription regulation</keyword>
<dbReference type="KEGG" id="lvi:G7068_04330"/>
<dbReference type="SMART" id="SM00421">
    <property type="entry name" value="HTH_LUXR"/>
    <property type="match status" value="1"/>
</dbReference>
<reference evidence="5 6" key="1">
    <citation type="submission" date="2020-03" db="EMBL/GenBank/DDBJ databases">
        <title>Leucobacter sp. nov., isolated from beetles.</title>
        <authorList>
            <person name="Hyun D.-W."/>
            <person name="Bae J.-W."/>
        </authorList>
    </citation>
    <scope>NUCLEOTIDE SEQUENCE [LARGE SCALE GENOMIC DNA]</scope>
    <source>
        <strain evidence="5 6">HDW9C</strain>
    </source>
</reference>
<keyword evidence="2" id="KW-0238">DNA-binding</keyword>
<keyword evidence="3" id="KW-0804">Transcription</keyword>
<evidence type="ECO:0000256" key="1">
    <source>
        <dbReference type="ARBA" id="ARBA00023015"/>
    </source>
</evidence>
<dbReference type="InterPro" id="IPR049945">
    <property type="entry name" value="AAA_22"/>
</dbReference>
<dbReference type="InterPro" id="IPR027417">
    <property type="entry name" value="P-loop_NTPase"/>
</dbReference>
<dbReference type="Gene3D" id="1.10.10.10">
    <property type="entry name" value="Winged helix-like DNA-binding domain superfamily/Winged helix DNA-binding domain"/>
    <property type="match status" value="1"/>
</dbReference>
<dbReference type="SUPFAM" id="SSF52540">
    <property type="entry name" value="P-loop containing nucleoside triphosphate hydrolases"/>
    <property type="match status" value="1"/>
</dbReference>
<keyword evidence="6" id="KW-1185">Reference proteome</keyword>
<accession>A0A6G7XDE0</accession>
<proteinExistence type="predicted"/>
<dbReference type="GO" id="GO:0003677">
    <property type="term" value="F:DNA binding"/>
    <property type="evidence" value="ECO:0007669"/>
    <property type="project" value="UniProtKB-KW"/>
</dbReference>
<protein>
    <recommendedName>
        <fullName evidence="4">HTH luxR-type domain-containing protein</fullName>
    </recommendedName>
</protein>
<dbReference type="Pfam" id="PF00196">
    <property type="entry name" value="GerE"/>
    <property type="match status" value="1"/>
</dbReference>
<gene>
    <name evidence="5" type="ORF">G7068_04330</name>
</gene>
<dbReference type="EMBL" id="CP049863">
    <property type="protein sequence ID" value="QIK62522.1"/>
    <property type="molecule type" value="Genomic_DNA"/>
</dbReference>
<dbReference type="PROSITE" id="PS50043">
    <property type="entry name" value="HTH_LUXR_2"/>
    <property type="match status" value="1"/>
</dbReference>
<dbReference type="Pfam" id="PF13401">
    <property type="entry name" value="AAA_22"/>
    <property type="match status" value="1"/>
</dbReference>
<evidence type="ECO:0000256" key="3">
    <source>
        <dbReference type="ARBA" id="ARBA00023163"/>
    </source>
</evidence>
<feature type="domain" description="HTH luxR-type" evidence="4">
    <location>
        <begin position="796"/>
        <end position="861"/>
    </location>
</feature>
<dbReference type="CDD" id="cd06170">
    <property type="entry name" value="LuxR_C_like"/>
    <property type="match status" value="1"/>
</dbReference>
<dbReference type="PANTHER" id="PTHR44688">
    <property type="entry name" value="DNA-BINDING TRANSCRIPTIONAL ACTIVATOR DEVR_DOSR"/>
    <property type="match status" value="1"/>
</dbReference>
<evidence type="ECO:0000259" key="4">
    <source>
        <dbReference type="PROSITE" id="PS50043"/>
    </source>
</evidence>
<dbReference type="PROSITE" id="PS00622">
    <property type="entry name" value="HTH_LUXR_1"/>
    <property type="match status" value="1"/>
</dbReference>
<name>A0A6G7XDE0_9MICO</name>
<dbReference type="InterPro" id="IPR036388">
    <property type="entry name" value="WH-like_DNA-bd_sf"/>
</dbReference>
<dbReference type="SUPFAM" id="SSF46894">
    <property type="entry name" value="C-terminal effector domain of the bipartite response regulators"/>
    <property type="match status" value="1"/>
</dbReference>
<dbReference type="Proteomes" id="UP000502677">
    <property type="component" value="Chromosome"/>
</dbReference>
<organism evidence="5 6">
    <name type="scientific">Leucobacter viscericola</name>
    <dbReference type="NCBI Taxonomy" id="2714935"/>
    <lineage>
        <taxon>Bacteria</taxon>
        <taxon>Bacillati</taxon>
        <taxon>Actinomycetota</taxon>
        <taxon>Actinomycetes</taxon>
        <taxon>Micrococcales</taxon>
        <taxon>Microbacteriaceae</taxon>
        <taxon>Leucobacter</taxon>
    </lineage>
</organism>
<dbReference type="PANTHER" id="PTHR44688:SF16">
    <property type="entry name" value="DNA-BINDING TRANSCRIPTIONAL ACTIVATOR DEVR_DOSR"/>
    <property type="match status" value="1"/>
</dbReference>
<sequence>MGVLVVYVARSEELAACRTAVLQCLSIDIVGRVGSGRSELIKALTAELLEAGRKVITIAGYSAAANKPFRALELAGFGAGSERASAERNSPTTALLRAASERPSVITVDDAHLLDDDSWAALAAVHTETGTPFVISRAQTLTAEGESDRSVRSLASSTMMLKLGPLTFEATTELLLDRLGGPAELDVLSRVFRKSGGLPGLVTAIADTAILSGRLTQKDQVWSMSGEFWDSNLTGSVKHLLSGMTRSQMDLIEALGVFGSLSLDVALELVGEEALESLEASEVIAIVSTDAQAKVALDPPLIGEWVRHEPSSLRRRRVTEALKEKFPESRPLAPTATSRVDGALSTANSALGGTVAHERANRLRIARDAWKLSGGFSSGLTLLKQLHASPSNPEEIEDVYEKLREDEGAPSERAEFRQLRMHWLAYGLDRPQEAIGLAQNLPSELLPFSEYLCAVALRIQIDAFGVPNDVDDQLEQMRQPDQRDSGWVDISEAFVRIVQGKPVSALNVLSRVTPTPEGELASMHELLYLWARMGNGEVAWGFEASMKLLNAALERFDLPLTRAYALPAATCLHAVGHYGAGESLLGAVLTLGPPAVGQERTHVALLSYAAAFSCLGGHFTLADSLTREAERPALPPSPFPAATAGQARASLQNLAGDRAGAVRSLVESFEELKDRGYLLSAVDGGLISGAMMGIGDLLPTIYPMIGSMEGEWRPRYLGYIMAVAKSDAAALESSTAHLIEAGRLAAAQFGATELRRLYVANQDKSGVERADKLIERVVRLRDDIDVSAAAWLYGKHFRITADLTGREQEMARLAAKGLSNQAIADHLTVSLRTVETHLSSAYRKLGIRNRADLLELNWDWDA</sequence>
<dbReference type="AlphaFoldDB" id="A0A6G7XDE0"/>
<dbReference type="GO" id="GO:0006355">
    <property type="term" value="P:regulation of DNA-templated transcription"/>
    <property type="evidence" value="ECO:0007669"/>
    <property type="project" value="InterPro"/>
</dbReference>